<feature type="compositionally biased region" description="Acidic residues" evidence="5">
    <location>
        <begin position="38"/>
        <end position="48"/>
    </location>
</feature>
<feature type="compositionally biased region" description="Basic residues" evidence="5">
    <location>
        <begin position="287"/>
        <end position="299"/>
    </location>
</feature>
<dbReference type="InterPro" id="IPR006564">
    <property type="entry name" value="Znf_PMZ"/>
</dbReference>
<evidence type="ECO:0000256" key="3">
    <source>
        <dbReference type="ARBA" id="ARBA00022833"/>
    </source>
</evidence>
<feature type="compositionally biased region" description="Polar residues" evidence="5">
    <location>
        <begin position="25"/>
        <end position="35"/>
    </location>
</feature>
<dbReference type="InterPro" id="IPR007527">
    <property type="entry name" value="Znf_SWIM"/>
</dbReference>
<dbReference type="AlphaFoldDB" id="A0A6L2MRF2"/>
<dbReference type="PANTHER" id="PTHR31973:SF189">
    <property type="entry name" value="TRANSPOSASE, MUDR, PLANT, MULE TRANSPOSASE DOMAIN PROTEIN-RELATED"/>
    <property type="match status" value="1"/>
</dbReference>
<dbReference type="Pfam" id="PF04434">
    <property type="entry name" value="SWIM"/>
    <property type="match status" value="1"/>
</dbReference>
<feature type="region of interest" description="Disordered" evidence="5">
    <location>
        <begin position="1"/>
        <end position="60"/>
    </location>
</feature>
<accession>A0A6L2MRF2</accession>
<dbReference type="PROSITE" id="PS50966">
    <property type="entry name" value="ZF_SWIM"/>
    <property type="match status" value="1"/>
</dbReference>
<dbReference type="EMBL" id="BKCJ010007302">
    <property type="protein sequence ID" value="GEU76548.1"/>
    <property type="molecule type" value="Genomic_DNA"/>
</dbReference>
<evidence type="ECO:0000259" key="6">
    <source>
        <dbReference type="PROSITE" id="PS50966"/>
    </source>
</evidence>
<evidence type="ECO:0000256" key="4">
    <source>
        <dbReference type="PROSITE-ProRule" id="PRU00325"/>
    </source>
</evidence>
<keyword evidence="2 4" id="KW-0863">Zinc-finger</keyword>
<feature type="compositionally biased region" description="Low complexity" evidence="5">
    <location>
        <begin position="1"/>
        <end position="22"/>
    </location>
</feature>
<evidence type="ECO:0000256" key="2">
    <source>
        <dbReference type="ARBA" id="ARBA00022771"/>
    </source>
</evidence>
<dbReference type="GO" id="GO:0008270">
    <property type="term" value="F:zinc ion binding"/>
    <property type="evidence" value="ECO:0007669"/>
    <property type="project" value="UniProtKB-KW"/>
</dbReference>
<sequence length="375" mass="43501">MQQHIGFNQYSQQQQNQSTGFQPPTDYQSDHQSFNLIDETEDENEDEPIPIATSNKSNRDTRLKAKAPEFIYGMDQWAPTEYQNPLPPVIRRMPGKRRTKRRKDASEGVLYRNLFWKAAKASYPAKFQEVMNEIKDLNARKKPIISMLEDIRIYIMERQKRMRDKHVMWGDEIFPNIRKKVEIIKDKHRDWRVIPSGGSKFEARNGYEAFKVNEMNMTCSCRQWQLTGIPCAHGCAAIYFLHKDPDKYVSDWYRKSMFVYVYQHFIHPLDGMDQWAPTEYQNPLPHVTKRMAGKRRTKRRKDDSEGNDKNRTRVSRVGRVIHCTNCHQEGHNRKGCKSSVDGGNVGTQAANGGVGRTKYMVRRGGSSAGRGCSSS</sequence>
<feature type="compositionally biased region" description="Basic and acidic residues" evidence="5">
    <location>
        <begin position="300"/>
        <end position="311"/>
    </location>
</feature>
<gene>
    <name evidence="7" type="ORF">Tci_048526</name>
</gene>
<keyword evidence="3" id="KW-0862">Zinc</keyword>
<protein>
    <recommendedName>
        <fullName evidence="6">SWIM-type domain-containing protein</fullName>
    </recommendedName>
</protein>
<keyword evidence="1" id="KW-0479">Metal-binding</keyword>
<feature type="domain" description="SWIM-type" evidence="6">
    <location>
        <begin position="210"/>
        <end position="242"/>
    </location>
</feature>
<reference evidence="7" key="1">
    <citation type="journal article" date="2019" name="Sci. Rep.">
        <title>Draft genome of Tanacetum cinerariifolium, the natural source of mosquito coil.</title>
        <authorList>
            <person name="Yamashiro T."/>
            <person name="Shiraishi A."/>
            <person name="Satake H."/>
            <person name="Nakayama K."/>
        </authorList>
    </citation>
    <scope>NUCLEOTIDE SEQUENCE</scope>
</reference>
<dbReference type="PANTHER" id="PTHR31973">
    <property type="entry name" value="POLYPROTEIN, PUTATIVE-RELATED"/>
    <property type="match status" value="1"/>
</dbReference>
<evidence type="ECO:0000256" key="5">
    <source>
        <dbReference type="SAM" id="MobiDB-lite"/>
    </source>
</evidence>
<evidence type="ECO:0000256" key="1">
    <source>
        <dbReference type="ARBA" id="ARBA00022723"/>
    </source>
</evidence>
<organism evidence="7">
    <name type="scientific">Tanacetum cinerariifolium</name>
    <name type="common">Dalmatian daisy</name>
    <name type="synonym">Chrysanthemum cinerariifolium</name>
    <dbReference type="NCBI Taxonomy" id="118510"/>
    <lineage>
        <taxon>Eukaryota</taxon>
        <taxon>Viridiplantae</taxon>
        <taxon>Streptophyta</taxon>
        <taxon>Embryophyta</taxon>
        <taxon>Tracheophyta</taxon>
        <taxon>Spermatophyta</taxon>
        <taxon>Magnoliopsida</taxon>
        <taxon>eudicotyledons</taxon>
        <taxon>Gunneridae</taxon>
        <taxon>Pentapetalae</taxon>
        <taxon>asterids</taxon>
        <taxon>campanulids</taxon>
        <taxon>Asterales</taxon>
        <taxon>Asteraceae</taxon>
        <taxon>Asteroideae</taxon>
        <taxon>Anthemideae</taxon>
        <taxon>Anthemidinae</taxon>
        <taxon>Tanacetum</taxon>
    </lineage>
</organism>
<evidence type="ECO:0000313" key="7">
    <source>
        <dbReference type="EMBL" id="GEU76548.1"/>
    </source>
</evidence>
<dbReference type="SMART" id="SM00575">
    <property type="entry name" value="ZnF_PMZ"/>
    <property type="match status" value="1"/>
</dbReference>
<name>A0A6L2MRF2_TANCI</name>
<proteinExistence type="predicted"/>
<comment type="caution">
    <text evidence="7">The sequence shown here is derived from an EMBL/GenBank/DDBJ whole genome shotgun (WGS) entry which is preliminary data.</text>
</comment>
<feature type="region of interest" description="Disordered" evidence="5">
    <location>
        <begin position="284"/>
        <end position="314"/>
    </location>
</feature>